<evidence type="ECO:0000313" key="2">
    <source>
        <dbReference type="Proteomes" id="UP001281147"/>
    </source>
</evidence>
<name>A0ACC3NVQ7_9PEZI</name>
<reference evidence="1" key="1">
    <citation type="submission" date="2023-07" db="EMBL/GenBank/DDBJ databases">
        <title>Black Yeasts Isolated from many extreme environments.</title>
        <authorList>
            <person name="Coleine C."/>
            <person name="Stajich J.E."/>
            <person name="Selbmann L."/>
        </authorList>
    </citation>
    <scope>NUCLEOTIDE SEQUENCE</scope>
    <source>
        <strain evidence="1">CCFEE 5714</strain>
    </source>
</reference>
<evidence type="ECO:0000313" key="1">
    <source>
        <dbReference type="EMBL" id="KAK3723140.1"/>
    </source>
</evidence>
<gene>
    <name evidence="1" type="primary">NEK2</name>
    <name evidence="1" type="ORF">LTR37_001863</name>
</gene>
<dbReference type="EMBL" id="JAUTXU010000010">
    <property type="protein sequence ID" value="KAK3723140.1"/>
    <property type="molecule type" value="Genomic_DNA"/>
</dbReference>
<sequence>MREFDHAQRTAEGAAARAALAAAPGAGPPPPQGPGAAGPHGQGPPAGGGPQVAPIVPPVGGAGGVGLGAPGVGLGAPGAALPVPAPAGQPAAGAGNGLAGGTVPIVAPGPGHFAGMPAAGVNHQDLARQALAQDTGGQAGQEEGFMNIDVFADGGQSDPSPINLDADDEADHYPPPHDFGFDPVRPQVGGKAPAAAIPPLAGKGPQGVRSRASRKGWFMGSDFARADYYKSARGRVARQYPPDFSDGEWEPGWNTDGVQLGAGGMGVAFLYRRYEDNRLVDRVVAKDCYVDHASWSQHHNWEGDYRDPNNRSHIEIACMRRVQDIPGSKCVIMRGEPEVRDEWMFYRIYMGFCPHKSLYDIVRHRDGSNMTTLPPYHYRDPIPEPALWAFFNDLVDAFLVLQYGAVEDKDAKAEWRPIVHRDVKLDNVFLDAPGDEFPSYPTARLGDFGLAVVTDETDSNNPIAFNDGTGTIGWKAPEQCLHYSRSTLLPRQGEKLGEKTNVWGIGAILVRLMNREPTPDRPSWKKGVEDEPVLRASCIDIYSEQLRQHAENCVQYEPELRPTLRELEEIIMNLTTPGAEQDLAKQMRTAKHNDYDAALVLRYPVEQAEYKIQTAVANA</sequence>
<keyword evidence="2" id="KW-1185">Reference proteome</keyword>
<comment type="caution">
    <text evidence="1">The sequence shown here is derived from an EMBL/GenBank/DDBJ whole genome shotgun (WGS) entry which is preliminary data.</text>
</comment>
<dbReference type="Proteomes" id="UP001281147">
    <property type="component" value="Unassembled WGS sequence"/>
</dbReference>
<protein>
    <submittedName>
        <fullName evidence="1">Serine/threonine-protein kinase Nek2</fullName>
        <ecNumber evidence="1">2.7.11.1</ecNumber>
    </submittedName>
</protein>
<organism evidence="1 2">
    <name type="scientific">Vermiconidia calcicola</name>
    <dbReference type="NCBI Taxonomy" id="1690605"/>
    <lineage>
        <taxon>Eukaryota</taxon>
        <taxon>Fungi</taxon>
        <taxon>Dikarya</taxon>
        <taxon>Ascomycota</taxon>
        <taxon>Pezizomycotina</taxon>
        <taxon>Dothideomycetes</taxon>
        <taxon>Dothideomycetidae</taxon>
        <taxon>Mycosphaerellales</taxon>
        <taxon>Extremaceae</taxon>
        <taxon>Vermiconidia</taxon>
    </lineage>
</organism>
<proteinExistence type="predicted"/>
<keyword evidence="1" id="KW-0808">Transferase</keyword>
<dbReference type="EC" id="2.7.11.1" evidence="1"/>
<keyword evidence="1" id="KW-0418">Kinase</keyword>
<accession>A0ACC3NVQ7</accession>